<name>A0ABQ9IXQ6_9CUCU</name>
<evidence type="ECO:0000313" key="3">
    <source>
        <dbReference type="Proteomes" id="UP001162164"/>
    </source>
</evidence>
<keyword evidence="3" id="KW-1185">Reference proteome</keyword>
<gene>
    <name evidence="2" type="ORF">NQ317_014776</name>
</gene>
<protein>
    <submittedName>
        <fullName evidence="2">Uncharacterized protein</fullName>
    </submittedName>
</protein>
<accession>A0ABQ9IXQ6</accession>
<sequence>MYLYTYRESEPEEQMCPSAWPLPYGLDPVGILRKRPHRSRPEGRPSIGKWGPQLVDDTKQIDNRYNPIKFSNGASPRTVDIYTYYADAVISAPSSYK</sequence>
<comment type="caution">
    <text evidence="2">The sequence shown here is derived from an EMBL/GenBank/DDBJ whole genome shotgun (WGS) entry which is preliminary data.</text>
</comment>
<evidence type="ECO:0000313" key="2">
    <source>
        <dbReference type="EMBL" id="KAJ8968673.1"/>
    </source>
</evidence>
<feature type="region of interest" description="Disordered" evidence="1">
    <location>
        <begin position="33"/>
        <end position="54"/>
    </location>
</feature>
<dbReference type="EMBL" id="JAPWTJ010001946">
    <property type="protein sequence ID" value="KAJ8968673.1"/>
    <property type="molecule type" value="Genomic_DNA"/>
</dbReference>
<dbReference type="Proteomes" id="UP001162164">
    <property type="component" value="Unassembled WGS sequence"/>
</dbReference>
<proteinExistence type="predicted"/>
<organism evidence="2 3">
    <name type="scientific">Molorchus minor</name>
    <dbReference type="NCBI Taxonomy" id="1323400"/>
    <lineage>
        <taxon>Eukaryota</taxon>
        <taxon>Metazoa</taxon>
        <taxon>Ecdysozoa</taxon>
        <taxon>Arthropoda</taxon>
        <taxon>Hexapoda</taxon>
        <taxon>Insecta</taxon>
        <taxon>Pterygota</taxon>
        <taxon>Neoptera</taxon>
        <taxon>Endopterygota</taxon>
        <taxon>Coleoptera</taxon>
        <taxon>Polyphaga</taxon>
        <taxon>Cucujiformia</taxon>
        <taxon>Chrysomeloidea</taxon>
        <taxon>Cerambycidae</taxon>
        <taxon>Lamiinae</taxon>
        <taxon>Monochamini</taxon>
        <taxon>Molorchus</taxon>
    </lineage>
</organism>
<reference evidence="2" key="1">
    <citation type="journal article" date="2023" name="Insect Mol. Biol.">
        <title>Genome sequencing provides insights into the evolution of gene families encoding plant cell wall-degrading enzymes in longhorned beetles.</title>
        <authorList>
            <person name="Shin N.R."/>
            <person name="Okamura Y."/>
            <person name="Kirsch R."/>
            <person name="Pauchet Y."/>
        </authorList>
    </citation>
    <scope>NUCLEOTIDE SEQUENCE</scope>
    <source>
        <strain evidence="2">MMC_N1</strain>
    </source>
</reference>
<evidence type="ECO:0000256" key="1">
    <source>
        <dbReference type="SAM" id="MobiDB-lite"/>
    </source>
</evidence>